<protein>
    <submittedName>
        <fullName evidence="1">Uncharacterized protein</fullName>
    </submittedName>
</protein>
<dbReference type="AlphaFoldDB" id="A0A401LTM5"/>
<comment type="caution">
    <text evidence="1">The sequence shown here is derived from an EMBL/GenBank/DDBJ whole genome shotgun (WGS) entry which is preliminary data.</text>
</comment>
<proteinExistence type="predicted"/>
<accession>A0A401LTM5</accession>
<dbReference type="Proteomes" id="UP000288079">
    <property type="component" value="Unassembled WGS sequence"/>
</dbReference>
<reference evidence="1 2" key="1">
    <citation type="submission" date="2018-10" db="EMBL/GenBank/DDBJ databases">
        <title>Draft Genome Sequence of Bacteroides sp. KCTC 15687.</title>
        <authorList>
            <person name="Yu S.Y."/>
            <person name="Kim J.S."/>
            <person name="Oh B.S."/>
            <person name="Park S.H."/>
            <person name="Kang S.W."/>
            <person name="Park J.E."/>
            <person name="Choi S.H."/>
            <person name="Han K.I."/>
            <person name="Lee K.C."/>
            <person name="Eom M.K."/>
            <person name="Suh M.K."/>
            <person name="Lee D.H."/>
            <person name="Yoon H."/>
            <person name="Kim B."/>
            <person name="Yang S.J."/>
            <person name="Lee J.S."/>
            <person name="Lee J.H."/>
        </authorList>
    </citation>
    <scope>NUCLEOTIDE SEQUENCE [LARGE SCALE GENOMIC DNA]</scope>
    <source>
        <strain evidence="1 2">KCTC 15687</strain>
    </source>
</reference>
<dbReference type="EMBL" id="BHWB01000004">
    <property type="protein sequence ID" value="GCB34813.1"/>
    <property type="molecule type" value="Genomic_DNA"/>
</dbReference>
<evidence type="ECO:0000313" key="2">
    <source>
        <dbReference type="Proteomes" id="UP000288079"/>
    </source>
</evidence>
<evidence type="ECO:0000313" key="1">
    <source>
        <dbReference type="EMBL" id="GCB34813.1"/>
    </source>
</evidence>
<name>A0A401LTM5_9BACE</name>
<organism evidence="1 2">
    <name type="scientific">Bacteroides faecalis</name>
    <dbReference type="NCBI Taxonomy" id="2447885"/>
    <lineage>
        <taxon>Bacteria</taxon>
        <taxon>Pseudomonadati</taxon>
        <taxon>Bacteroidota</taxon>
        <taxon>Bacteroidia</taxon>
        <taxon>Bacteroidales</taxon>
        <taxon>Bacteroidaceae</taxon>
        <taxon>Bacteroides</taxon>
    </lineage>
</organism>
<sequence length="194" mass="22361">MRGAQPADVRNARHEEIRVSGEVRDGWGVKKKKKKESFILNGLTNKKRNMKTKSYLMFSLLLLSALLAGCNSDEEPTPVELHLDKNEARIHACFSQDCKRKAVYSDVIRIFDGEGDYRIESESEVLWYSSPYIEMYPSEYKVADVLKLTVEGDEIKIEYIDTSIPVWKAKFTIYDKNGNYADFTVTDPFIVTWI</sequence>
<gene>
    <name evidence="1" type="ORF">KGMB02408_17580</name>
</gene>
<keyword evidence="2" id="KW-1185">Reference proteome</keyword>